<name>A0A0A0EY04_9GAMM</name>
<feature type="chain" id="PRO_5001969324" evidence="1">
    <location>
        <begin position="32"/>
        <end position="92"/>
    </location>
</feature>
<proteinExistence type="predicted"/>
<evidence type="ECO:0000256" key="1">
    <source>
        <dbReference type="SAM" id="SignalP"/>
    </source>
</evidence>
<organism evidence="2 3">
    <name type="scientific">Lysobacter daejeonensis GH1-9</name>
    <dbReference type="NCBI Taxonomy" id="1385517"/>
    <lineage>
        <taxon>Bacteria</taxon>
        <taxon>Pseudomonadati</taxon>
        <taxon>Pseudomonadota</taxon>
        <taxon>Gammaproteobacteria</taxon>
        <taxon>Lysobacterales</taxon>
        <taxon>Lysobacteraceae</taxon>
        <taxon>Aerolutibacter</taxon>
    </lineage>
</organism>
<keyword evidence="1" id="KW-0732">Signal</keyword>
<protein>
    <submittedName>
        <fullName evidence="2">Uncharacterized protein</fullName>
    </submittedName>
</protein>
<dbReference type="AlphaFoldDB" id="A0A0A0EY04"/>
<accession>A0A0A0EY04</accession>
<dbReference type="STRING" id="1385517.N800_01405"/>
<keyword evidence="3" id="KW-1185">Reference proteome</keyword>
<evidence type="ECO:0000313" key="3">
    <source>
        <dbReference type="Proteomes" id="UP000029998"/>
    </source>
</evidence>
<feature type="signal peptide" evidence="1">
    <location>
        <begin position="1"/>
        <end position="31"/>
    </location>
</feature>
<dbReference type="EMBL" id="AVPU01000008">
    <property type="protein sequence ID" value="KGM54963.1"/>
    <property type="molecule type" value="Genomic_DNA"/>
</dbReference>
<comment type="caution">
    <text evidence="2">The sequence shown here is derived from an EMBL/GenBank/DDBJ whole genome shotgun (WGS) entry which is preliminary data.</text>
</comment>
<gene>
    <name evidence="2" type="ORF">N800_01405</name>
</gene>
<sequence>MNNALRHTALTLAAASALLVLVALPSDPSPAQPASGLPNPLATVPGAIPSTAALGLSSTDGVAEAPKRVIRKSARHRRQTLVMPFFSFAQRG</sequence>
<dbReference type="RefSeq" id="WP_036136137.1">
    <property type="nucleotide sequence ID" value="NZ_AVPU01000008.1"/>
</dbReference>
<reference evidence="2 3" key="1">
    <citation type="submission" date="2013-08" db="EMBL/GenBank/DDBJ databases">
        <title>Genome sequencing of Lysobacter.</title>
        <authorList>
            <person name="Zhang S."/>
            <person name="Wang G."/>
        </authorList>
    </citation>
    <scope>NUCLEOTIDE SEQUENCE [LARGE SCALE GENOMIC DNA]</scope>
    <source>
        <strain evidence="2 3">GH1-9</strain>
    </source>
</reference>
<evidence type="ECO:0000313" key="2">
    <source>
        <dbReference type="EMBL" id="KGM54963.1"/>
    </source>
</evidence>
<dbReference type="Proteomes" id="UP000029998">
    <property type="component" value="Unassembled WGS sequence"/>
</dbReference>